<accession>A0A0W0V7M6</accession>
<dbReference type="Pfam" id="PF01230">
    <property type="entry name" value="HIT"/>
    <property type="match status" value="1"/>
</dbReference>
<dbReference type="RefSeq" id="WP_058469991.1">
    <property type="nucleotide sequence ID" value="NZ_CAAAIC010000007.1"/>
</dbReference>
<dbReference type="PANTHER" id="PTHR46648:SF1">
    <property type="entry name" value="ADENOSINE 5'-MONOPHOSPHORAMIDASE HNT1"/>
    <property type="match status" value="1"/>
</dbReference>
<dbReference type="PROSITE" id="PS00892">
    <property type="entry name" value="HIT_1"/>
    <property type="match status" value="1"/>
</dbReference>
<feature type="domain" description="HIT" evidence="4">
    <location>
        <begin position="10"/>
        <end position="115"/>
    </location>
</feature>
<dbReference type="InterPro" id="IPR036265">
    <property type="entry name" value="HIT-like_sf"/>
</dbReference>
<dbReference type="GO" id="GO:0003824">
    <property type="term" value="F:catalytic activity"/>
    <property type="evidence" value="ECO:0007669"/>
    <property type="project" value="InterPro"/>
</dbReference>
<evidence type="ECO:0000313" key="5">
    <source>
        <dbReference type="EMBL" id="KTD16110.1"/>
    </source>
</evidence>
<dbReference type="AlphaFoldDB" id="A0A0W0V7M6"/>
<dbReference type="EMBL" id="LNYJ01000011">
    <property type="protein sequence ID" value="KTD16110.1"/>
    <property type="molecule type" value="Genomic_DNA"/>
</dbReference>
<dbReference type="SUPFAM" id="SSF54197">
    <property type="entry name" value="HIT-like"/>
    <property type="match status" value="1"/>
</dbReference>
<protein>
    <submittedName>
        <fullName evidence="5">Histidine triad (HIT) protein</fullName>
    </submittedName>
</protein>
<evidence type="ECO:0000256" key="2">
    <source>
        <dbReference type="PIRSR" id="PIRSR601310-3"/>
    </source>
</evidence>
<sequence length="145" mass="16488">MPNTETKPCIIDSIISKQENAYLIFEDAHFIAFLDHRPLFPGHTLLAPKKHTQTLTELDDDLIAPLFLLTKRMAKAVESAMEAHGSFVAMNNVVSQSIPHLHIHIVPRNKGDGLKGFFWPRTKYKDEGHILETQQKIRNCLSAYL</sequence>
<dbReference type="Gene3D" id="3.30.428.10">
    <property type="entry name" value="HIT-like"/>
    <property type="match status" value="1"/>
</dbReference>
<dbReference type="InterPro" id="IPR001310">
    <property type="entry name" value="Histidine_triad_HIT"/>
</dbReference>
<comment type="caution">
    <text evidence="5">The sequence shown here is derived from an EMBL/GenBank/DDBJ whole genome shotgun (WGS) entry which is preliminary data.</text>
</comment>
<dbReference type="STRING" id="456.Ljor_0416"/>
<name>A0A0W0V7M6_9GAMM</name>
<feature type="short sequence motif" description="Histidine triad motif" evidence="2 3">
    <location>
        <begin position="100"/>
        <end position="104"/>
    </location>
</feature>
<keyword evidence="6" id="KW-1185">Reference proteome</keyword>
<organism evidence="5 6">
    <name type="scientific">Legionella jordanis</name>
    <dbReference type="NCBI Taxonomy" id="456"/>
    <lineage>
        <taxon>Bacteria</taxon>
        <taxon>Pseudomonadati</taxon>
        <taxon>Pseudomonadota</taxon>
        <taxon>Gammaproteobacteria</taxon>
        <taxon>Legionellales</taxon>
        <taxon>Legionellaceae</taxon>
        <taxon>Legionella</taxon>
    </lineage>
</organism>
<dbReference type="PANTHER" id="PTHR46648">
    <property type="entry name" value="HIT FAMILY PROTEIN 1"/>
    <property type="match status" value="1"/>
</dbReference>
<evidence type="ECO:0000313" key="6">
    <source>
        <dbReference type="Proteomes" id="UP000055035"/>
    </source>
</evidence>
<gene>
    <name evidence="5" type="ORF">Ljor_0416</name>
</gene>
<dbReference type="InterPro" id="IPR019808">
    <property type="entry name" value="Histidine_triad_CS"/>
</dbReference>
<evidence type="ECO:0000259" key="4">
    <source>
        <dbReference type="PROSITE" id="PS51084"/>
    </source>
</evidence>
<evidence type="ECO:0000256" key="3">
    <source>
        <dbReference type="PROSITE-ProRule" id="PRU00464"/>
    </source>
</evidence>
<reference evidence="5 6" key="1">
    <citation type="submission" date="2015-11" db="EMBL/GenBank/DDBJ databases">
        <title>Genomic analysis of 38 Legionella species identifies large and diverse effector repertoires.</title>
        <authorList>
            <person name="Burstein D."/>
            <person name="Amaro F."/>
            <person name="Zusman T."/>
            <person name="Lifshitz Z."/>
            <person name="Cohen O."/>
            <person name="Gilbert J.A."/>
            <person name="Pupko T."/>
            <person name="Shuman H.A."/>
            <person name="Segal G."/>
        </authorList>
    </citation>
    <scope>NUCLEOTIDE SEQUENCE [LARGE SCALE GENOMIC DNA]</scope>
    <source>
        <strain evidence="5 6">BL-540</strain>
    </source>
</reference>
<dbReference type="InterPro" id="IPR011146">
    <property type="entry name" value="HIT-like"/>
</dbReference>
<feature type="active site" description="Tele-AMP-histidine intermediate" evidence="1">
    <location>
        <position position="102"/>
    </location>
</feature>
<proteinExistence type="predicted"/>
<dbReference type="PATRIC" id="fig|456.5.peg.441"/>
<dbReference type="Proteomes" id="UP000055035">
    <property type="component" value="Unassembled WGS sequence"/>
</dbReference>
<dbReference type="GO" id="GO:0009117">
    <property type="term" value="P:nucleotide metabolic process"/>
    <property type="evidence" value="ECO:0007669"/>
    <property type="project" value="TreeGrafter"/>
</dbReference>
<dbReference type="PROSITE" id="PS51084">
    <property type="entry name" value="HIT_2"/>
    <property type="match status" value="1"/>
</dbReference>
<evidence type="ECO:0000256" key="1">
    <source>
        <dbReference type="PIRSR" id="PIRSR601310-1"/>
    </source>
</evidence>
<dbReference type="PRINTS" id="PR00332">
    <property type="entry name" value="HISTRIAD"/>
</dbReference>
<dbReference type="OrthoDB" id="9784774at2"/>